<dbReference type="CDD" id="cd07103">
    <property type="entry name" value="ALDH_F5_SSADH_GabD"/>
    <property type="match status" value="1"/>
</dbReference>
<keyword evidence="5 11" id="KW-0560">Oxidoreductase</keyword>
<evidence type="ECO:0000313" key="15">
    <source>
        <dbReference type="Proteomes" id="UP000249293"/>
    </source>
</evidence>
<dbReference type="PROSITE" id="PS00070">
    <property type="entry name" value="ALDEHYDE_DEHYDR_CYS"/>
    <property type="match status" value="1"/>
</dbReference>
<name>A0A2U9R3N6_PICKU</name>
<dbReference type="Gene3D" id="3.40.605.10">
    <property type="entry name" value="Aldehyde Dehydrogenase, Chain A, domain 1"/>
    <property type="match status" value="1"/>
</dbReference>
<comment type="catalytic activity">
    <reaction evidence="8">
        <text>succinate semialdehyde + NAD(+) + H2O = succinate + NADH + 2 H(+)</text>
        <dbReference type="Rhea" id="RHEA:13217"/>
        <dbReference type="ChEBI" id="CHEBI:15377"/>
        <dbReference type="ChEBI" id="CHEBI:15378"/>
        <dbReference type="ChEBI" id="CHEBI:30031"/>
        <dbReference type="ChEBI" id="CHEBI:57540"/>
        <dbReference type="ChEBI" id="CHEBI:57706"/>
        <dbReference type="ChEBI" id="CHEBI:57945"/>
        <dbReference type="EC" id="1.2.1.16"/>
    </reaction>
</comment>
<feature type="active site" evidence="10">
    <location>
        <position position="337"/>
    </location>
</feature>
<dbReference type="InterPro" id="IPR050740">
    <property type="entry name" value="Aldehyde_DH_Superfamily"/>
</dbReference>
<evidence type="ECO:0000256" key="4">
    <source>
        <dbReference type="ARBA" id="ARBA00019842"/>
    </source>
</evidence>
<evidence type="ECO:0000259" key="13">
    <source>
        <dbReference type="Pfam" id="PF00171"/>
    </source>
</evidence>
<dbReference type="RefSeq" id="XP_029321370.1">
    <property type="nucleotide sequence ID" value="XM_029465511.1"/>
</dbReference>
<evidence type="ECO:0000256" key="6">
    <source>
        <dbReference type="ARBA" id="ARBA00030806"/>
    </source>
</evidence>
<comment type="similarity">
    <text evidence="2 11">Belongs to the aldehyde dehydrogenase family.</text>
</comment>
<dbReference type="GO" id="GO:0004777">
    <property type="term" value="F:succinate-semialdehyde dehydrogenase (NAD+) activity"/>
    <property type="evidence" value="ECO:0007669"/>
    <property type="project" value="UniProtKB-EC"/>
</dbReference>
<comment type="catalytic activity">
    <reaction evidence="7">
        <text>succinate semialdehyde + NADP(+) + H2O = succinate + NADPH + 2 H(+)</text>
        <dbReference type="Rhea" id="RHEA:13213"/>
        <dbReference type="ChEBI" id="CHEBI:15377"/>
        <dbReference type="ChEBI" id="CHEBI:15378"/>
        <dbReference type="ChEBI" id="CHEBI:30031"/>
        <dbReference type="ChEBI" id="CHEBI:57706"/>
        <dbReference type="ChEBI" id="CHEBI:57783"/>
        <dbReference type="ChEBI" id="CHEBI:58349"/>
        <dbReference type="EC" id="1.2.1.16"/>
    </reaction>
</comment>
<organism evidence="14 15">
    <name type="scientific">Pichia kudriavzevii</name>
    <name type="common">Yeast</name>
    <name type="synonym">Issatchenkia orientalis</name>
    <dbReference type="NCBI Taxonomy" id="4909"/>
    <lineage>
        <taxon>Eukaryota</taxon>
        <taxon>Fungi</taxon>
        <taxon>Dikarya</taxon>
        <taxon>Ascomycota</taxon>
        <taxon>Saccharomycotina</taxon>
        <taxon>Pichiomycetes</taxon>
        <taxon>Pichiales</taxon>
        <taxon>Pichiaceae</taxon>
        <taxon>Pichia</taxon>
    </lineage>
</organism>
<dbReference type="KEGG" id="pkz:C5L36_0B11280"/>
<evidence type="ECO:0000256" key="5">
    <source>
        <dbReference type="ARBA" id="ARBA00023002"/>
    </source>
</evidence>
<evidence type="ECO:0000256" key="9">
    <source>
        <dbReference type="ARBA" id="ARBA00067047"/>
    </source>
</evidence>
<dbReference type="SUPFAM" id="SSF53720">
    <property type="entry name" value="ALDH-like"/>
    <property type="match status" value="1"/>
</dbReference>
<dbReference type="EMBL" id="CP028774">
    <property type="protein sequence ID" value="AWU75893.1"/>
    <property type="molecule type" value="Genomic_DNA"/>
</dbReference>
<dbReference type="OrthoDB" id="310895at2759"/>
<keyword evidence="12" id="KW-1133">Transmembrane helix</keyword>
<feature type="transmembrane region" description="Helical" evidence="12">
    <location>
        <begin position="40"/>
        <end position="65"/>
    </location>
</feature>
<dbReference type="AlphaFoldDB" id="A0A2U9R3N6"/>
<dbReference type="STRING" id="4909.A0A2U9R3N6"/>
<dbReference type="InterPro" id="IPR015590">
    <property type="entry name" value="Aldehyde_DH_dom"/>
</dbReference>
<keyword evidence="15" id="KW-1185">Reference proteome</keyword>
<dbReference type="InterPro" id="IPR016163">
    <property type="entry name" value="Ald_DH_C"/>
</dbReference>
<dbReference type="Pfam" id="PF00171">
    <property type="entry name" value="Aldedh"/>
    <property type="match status" value="1"/>
</dbReference>
<dbReference type="GO" id="GO:0005737">
    <property type="term" value="C:cytoplasm"/>
    <property type="evidence" value="ECO:0007669"/>
    <property type="project" value="TreeGrafter"/>
</dbReference>
<reference evidence="14 15" key="1">
    <citation type="submission" date="2018-06" db="EMBL/GenBank/DDBJ databases">
        <title>Population genomics shows no distinction between pathogenic Candida krusei and environmental Pichia kudriavzevii: One species, four names.</title>
        <authorList>
            <person name="Douglass A.P."/>
            <person name="Offei B."/>
            <person name="Braun-Galleani S."/>
            <person name="Coughlan A.Y."/>
            <person name="Martos A."/>
            <person name="Ortiz-Merino R.A."/>
            <person name="Byrne K.P."/>
            <person name="Wolfe K.H."/>
        </authorList>
    </citation>
    <scope>NUCLEOTIDE SEQUENCE [LARGE SCALE GENOMIC DNA]</scope>
    <source>
        <strain evidence="14 15">CBS573</strain>
    </source>
</reference>
<evidence type="ECO:0000256" key="3">
    <source>
        <dbReference type="ARBA" id="ARBA00013051"/>
    </source>
</evidence>
<keyword evidence="12" id="KW-0812">Transmembrane</keyword>
<dbReference type="VEuPathDB" id="FungiDB:C5L36_0B11280"/>
<evidence type="ECO:0000256" key="2">
    <source>
        <dbReference type="ARBA" id="ARBA00009986"/>
    </source>
</evidence>
<evidence type="ECO:0000256" key="7">
    <source>
        <dbReference type="ARBA" id="ARBA00050387"/>
    </source>
</evidence>
<keyword evidence="12" id="KW-0472">Membrane</keyword>
<evidence type="ECO:0000256" key="10">
    <source>
        <dbReference type="PROSITE-ProRule" id="PRU10007"/>
    </source>
</evidence>
<dbReference type="PANTHER" id="PTHR43353">
    <property type="entry name" value="SUCCINATE-SEMIALDEHYDE DEHYDROGENASE, MITOCHONDRIAL"/>
    <property type="match status" value="1"/>
</dbReference>
<protein>
    <recommendedName>
        <fullName evidence="4">Succinate-semialdehyde dehydrogenase, mitochondrial</fullName>
        <ecNumber evidence="9">1.2.1.16</ecNumber>
        <ecNumber evidence="3">1.2.1.24</ecNumber>
    </recommendedName>
    <alternativeName>
        <fullName evidence="6">NAD(+)-dependent succinic semialdehyde dehydrogenase</fullName>
    </alternativeName>
</protein>
<gene>
    <name evidence="14" type="ORF">C5L36_0B11280</name>
</gene>
<evidence type="ECO:0000313" key="14">
    <source>
        <dbReference type="EMBL" id="AWU75893.1"/>
    </source>
</evidence>
<dbReference type="InterPro" id="IPR029510">
    <property type="entry name" value="Ald_DH_CS_GLU"/>
</dbReference>
<evidence type="ECO:0000256" key="12">
    <source>
        <dbReference type="SAM" id="Phobius"/>
    </source>
</evidence>
<feature type="domain" description="Aldehyde dehydrogenase" evidence="13">
    <location>
        <begin position="100"/>
        <end position="566"/>
    </location>
</feature>
<dbReference type="InterPro" id="IPR016161">
    <property type="entry name" value="Ald_DH/histidinol_DH"/>
</dbReference>
<dbReference type="EC" id="1.2.1.16" evidence="9"/>
<dbReference type="PROSITE" id="PS00687">
    <property type="entry name" value="ALDEHYDE_DEHYDR_GLU"/>
    <property type="match status" value="1"/>
</dbReference>
<dbReference type="Proteomes" id="UP000249293">
    <property type="component" value="Chromosome 2"/>
</dbReference>
<evidence type="ECO:0000256" key="11">
    <source>
        <dbReference type="RuleBase" id="RU003345"/>
    </source>
</evidence>
<dbReference type="GeneID" id="40383658"/>
<accession>A0A2U9R3N6</accession>
<comment type="pathway">
    <text evidence="1">Amino-acid degradation; 4-aminobutanoate degradation.</text>
</comment>
<sequence length="570" mass="62548">MIEKKNVRKTCTVEHTTTMYGPEAFFFLQVTDTEAKYYKYLGFIIVFIRIFSYCTSSSCIVNTMLRRFYSSSIKSNLQTLSVIKNQELIKTVPYIGGEFISANGPKFGVTNPFDGTTLTDVTATSESQLSIAFENTATSFEAFKKTTPRWRSRLLRKLNDAILANADDLAKLMTLENGKPLADSLGEVKYGASFMEWFSEEAPRLNGEIIYSSDPRKRIYAYRVPVGAVGILTPWNFPLAMITRKLGAAIAAGCTTIIKPAAETPLTALAFAKICEDVGVPAGVVNIVPVEYERTPEFGTRYCESPHLRKISFTGSTKIGKLLYQQSASTVKKMSMELGGNSPFVVSNKINDLEKAVDGLIAAKFRSSGQTCVCVNRVYLHDAIYDDFVKLLLEKLKRNTRLGPGMDPSVTHGPLIHERALNKVAGLVDDAISKGAQVLLGGKKRPDLGPNFYDLTVLGDVTPEMKIYETEIFGPVASLIRYSGSMESLLLQANRNSEDVGLAAYVFSDDVKECRIAQEGLDFGMVGINTGLISEAALPFGGVRCSGFGREGSVYGIDEYTVVKSIVEHV</sequence>
<dbReference type="PANTHER" id="PTHR43353:SF5">
    <property type="entry name" value="SUCCINATE-SEMIALDEHYDE DEHYDROGENASE, MITOCHONDRIAL"/>
    <property type="match status" value="1"/>
</dbReference>
<dbReference type="FunFam" id="3.40.309.10:FF:000004">
    <property type="entry name" value="Succinate-semialdehyde dehydrogenase I"/>
    <property type="match status" value="1"/>
</dbReference>
<dbReference type="EC" id="1.2.1.24" evidence="3"/>
<dbReference type="InterPro" id="IPR016160">
    <property type="entry name" value="Ald_DH_CS_CYS"/>
</dbReference>
<dbReference type="InterPro" id="IPR016162">
    <property type="entry name" value="Ald_DH_N"/>
</dbReference>
<proteinExistence type="inferred from homology"/>
<dbReference type="GO" id="GO:0009450">
    <property type="term" value="P:gamma-aminobutyric acid catabolic process"/>
    <property type="evidence" value="ECO:0007669"/>
    <property type="project" value="TreeGrafter"/>
</dbReference>
<dbReference type="Gene3D" id="3.40.309.10">
    <property type="entry name" value="Aldehyde Dehydrogenase, Chain A, domain 2"/>
    <property type="match status" value="1"/>
</dbReference>
<evidence type="ECO:0000256" key="8">
    <source>
        <dbReference type="ARBA" id="ARBA00052698"/>
    </source>
</evidence>
<evidence type="ECO:0000256" key="1">
    <source>
        <dbReference type="ARBA" id="ARBA00005176"/>
    </source>
</evidence>
<dbReference type="FunFam" id="3.40.605.10:FF:000005">
    <property type="entry name" value="Succinate-semialdehyde dehydrogenase I"/>
    <property type="match status" value="1"/>
</dbReference>